<dbReference type="STRING" id="1817893.AUJ66_00880"/>
<evidence type="ECO:0000259" key="1">
    <source>
        <dbReference type="PROSITE" id="PS51201"/>
    </source>
</evidence>
<dbReference type="Gene3D" id="3.30.70.1450">
    <property type="entry name" value="Regulator of K+ conductance, C-terminal domain"/>
    <property type="match status" value="1"/>
</dbReference>
<dbReference type="SUPFAM" id="SSF51735">
    <property type="entry name" value="NAD(P)-binding Rossmann-fold domains"/>
    <property type="match status" value="1"/>
</dbReference>
<gene>
    <name evidence="3" type="ORF">AUJ66_00880</name>
</gene>
<dbReference type="Pfam" id="PF02080">
    <property type="entry name" value="TrkA_C"/>
    <property type="match status" value="1"/>
</dbReference>
<dbReference type="PROSITE" id="PS51202">
    <property type="entry name" value="RCK_C"/>
    <property type="match status" value="1"/>
</dbReference>
<dbReference type="PANTHER" id="PTHR43833:SF7">
    <property type="entry name" value="KTR SYSTEM POTASSIUM UPTAKE PROTEIN C"/>
    <property type="match status" value="1"/>
</dbReference>
<dbReference type="InterPro" id="IPR006037">
    <property type="entry name" value="RCK_C"/>
</dbReference>
<dbReference type="InterPro" id="IPR050721">
    <property type="entry name" value="Trk_Ktr_HKT_K-transport"/>
</dbReference>
<dbReference type="InterPro" id="IPR036291">
    <property type="entry name" value="NAD(P)-bd_dom_sf"/>
</dbReference>
<organism evidence="3 4">
    <name type="scientific">Candidatus Desantisbacteria bacterium CG1_02_38_46</name>
    <dbReference type="NCBI Taxonomy" id="1817893"/>
    <lineage>
        <taxon>Bacteria</taxon>
        <taxon>Candidatus Desantisiibacteriota</taxon>
    </lineage>
</organism>
<dbReference type="SUPFAM" id="SSF116726">
    <property type="entry name" value="TrkA C-terminal domain-like"/>
    <property type="match status" value="1"/>
</dbReference>
<evidence type="ECO:0000259" key="2">
    <source>
        <dbReference type="PROSITE" id="PS51202"/>
    </source>
</evidence>
<accession>A0A1J4SKI0</accession>
<name>A0A1J4SKI0_9BACT</name>
<dbReference type="AlphaFoldDB" id="A0A1J4SKI0"/>
<feature type="domain" description="RCK N-terminal" evidence="1">
    <location>
        <begin position="1"/>
        <end position="117"/>
    </location>
</feature>
<dbReference type="GO" id="GO:0006813">
    <property type="term" value="P:potassium ion transport"/>
    <property type="evidence" value="ECO:0007669"/>
    <property type="project" value="InterPro"/>
</dbReference>
<dbReference type="InterPro" id="IPR003148">
    <property type="entry name" value="RCK_N"/>
</dbReference>
<dbReference type="GO" id="GO:0008324">
    <property type="term" value="F:monoatomic cation transmembrane transporter activity"/>
    <property type="evidence" value="ECO:0007669"/>
    <property type="project" value="InterPro"/>
</dbReference>
<feature type="domain" description="RCK C-terminal" evidence="2">
    <location>
        <begin position="134"/>
        <end position="229"/>
    </location>
</feature>
<comment type="caution">
    <text evidence="3">The sequence shown here is derived from an EMBL/GenBank/DDBJ whole genome shotgun (WGS) entry which is preliminary data.</text>
</comment>
<dbReference type="PROSITE" id="PS51201">
    <property type="entry name" value="RCK_N"/>
    <property type="match status" value="1"/>
</dbReference>
<dbReference type="EMBL" id="MNUO01000011">
    <property type="protein sequence ID" value="OIN98542.1"/>
    <property type="molecule type" value="Genomic_DNA"/>
</dbReference>
<evidence type="ECO:0000313" key="3">
    <source>
        <dbReference type="EMBL" id="OIN98542.1"/>
    </source>
</evidence>
<protein>
    <recommendedName>
        <fullName evidence="5">Potassium uptake system protein</fullName>
    </recommendedName>
</protein>
<dbReference type="PANTHER" id="PTHR43833">
    <property type="entry name" value="POTASSIUM CHANNEL PROTEIN 2-RELATED-RELATED"/>
    <property type="match status" value="1"/>
</dbReference>
<proteinExistence type="predicted"/>
<evidence type="ECO:0000313" key="4">
    <source>
        <dbReference type="Proteomes" id="UP000182278"/>
    </source>
</evidence>
<dbReference type="InterPro" id="IPR036721">
    <property type="entry name" value="RCK_C_sf"/>
</dbReference>
<dbReference type="Pfam" id="PF02254">
    <property type="entry name" value="TrkA_N"/>
    <property type="match status" value="1"/>
</dbReference>
<dbReference type="Gene3D" id="3.40.50.720">
    <property type="entry name" value="NAD(P)-binding Rossmann-like Domain"/>
    <property type="match status" value="1"/>
</dbReference>
<dbReference type="Proteomes" id="UP000182278">
    <property type="component" value="Unassembled WGS sequence"/>
</dbReference>
<reference evidence="3 4" key="1">
    <citation type="journal article" date="2016" name="Environ. Microbiol.">
        <title>Genomic resolution of a cold subsurface aquifer community provides metabolic insights for novel microbes adapted to high CO concentrations.</title>
        <authorList>
            <person name="Probst A.J."/>
            <person name="Castelle C.J."/>
            <person name="Singh A."/>
            <person name="Brown C.T."/>
            <person name="Anantharaman K."/>
            <person name="Sharon I."/>
            <person name="Hug L.A."/>
            <person name="Burstein D."/>
            <person name="Emerson J.B."/>
            <person name="Thomas B.C."/>
            <person name="Banfield J.F."/>
        </authorList>
    </citation>
    <scope>NUCLEOTIDE SEQUENCE [LARGE SCALE GENOMIC DNA]</scope>
    <source>
        <strain evidence="3">CG1_02_38_46</strain>
    </source>
</reference>
<sequence>MRQFAVIGLGKFGFAVVKTLAEKGCEVLAIDKDEEKVREASGFTTQVIQLDATDEDALKKVGAEDIDVAIVSVGENLEASILITLILKEIGVKEVISRALNPHHAKVLQKIGVDRVIFPEREMGIKVAESLVSPDILEQIRLSPNYEILEFTVPSSFTGRTLKELAIRTKYKVNVIAIRKKVPCINESGESDFKEEINLTPDGEDEISVGDVLVVVGDIKNIEALRKEK</sequence>
<evidence type="ECO:0008006" key="5">
    <source>
        <dbReference type="Google" id="ProtNLM"/>
    </source>
</evidence>